<dbReference type="GO" id="GO:0020037">
    <property type="term" value="F:heme binding"/>
    <property type="evidence" value="ECO:0007669"/>
    <property type="project" value="InterPro"/>
</dbReference>
<dbReference type="InterPro" id="IPR036909">
    <property type="entry name" value="Cyt_c-like_dom_sf"/>
</dbReference>
<organism evidence="3">
    <name type="scientific">marine metagenome</name>
    <dbReference type="NCBI Taxonomy" id="408172"/>
    <lineage>
        <taxon>unclassified sequences</taxon>
        <taxon>metagenomes</taxon>
        <taxon>ecological metagenomes</taxon>
    </lineage>
</organism>
<feature type="domain" description="DUF1587" evidence="1">
    <location>
        <begin position="142"/>
        <end position="205"/>
    </location>
</feature>
<evidence type="ECO:0000313" key="3">
    <source>
        <dbReference type="EMBL" id="SVB90831.1"/>
    </source>
</evidence>
<proteinExistence type="predicted"/>
<evidence type="ECO:0008006" key="4">
    <source>
        <dbReference type="Google" id="ProtNLM"/>
    </source>
</evidence>
<dbReference type="SUPFAM" id="SSF46626">
    <property type="entry name" value="Cytochrome c"/>
    <property type="match status" value="1"/>
</dbReference>
<dbReference type="Pfam" id="PF07626">
    <property type="entry name" value="PSD3"/>
    <property type="match status" value="1"/>
</dbReference>
<dbReference type="InterPro" id="IPR011429">
    <property type="entry name" value="Cyt_c_Planctomycete-type"/>
</dbReference>
<dbReference type="EMBL" id="UINC01063318">
    <property type="protein sequence ID" value="SVB90831.1"/>
    <property type="molecule type" value="Genomic_DNA"/>
</dbReference>
<dbReference type="GO" id="GO:0009055">
    <property type="term" value="F:electron transfer activity"/>
    <property type="evidence" value="ECO:0007669"/>
    <property type="project" value="InterPro"/>
</dbReference>
<reference evidence="3" key="1">
    <citation type="submission" date="2018-05" db="EMBL/GenBank/DDBJ databases">
        <authorList>
            <person name="Lanie J.A."/>
            <person name="Ng W.-L."/>
            <person name="Kazmierczak K.M."/>
            <person name="Andrzejewski T.M."/>
            <person name="Davidsen T.M."/>
            <person name="Wayne K.J."/>
            <person name="Tettelin H."/>
            <person name="Glass J.I."/>
            <person name="Rusch D."/>
            <person name="Podicherti R."/>
            <person name="Tsui H.-C.T."/>
            <person name="Winkler M.E."/>
        </authorList>
    </citation>
    <scope>NUCLEOTIDE SEQUENCE</scope>
</reference>
<accession>A0A382HWG1</accession>
<feature type="non-terminal residue" evidence="3">
    <location>
        <position position="324"/>
    </location>
</feature>
<feature type="non-terminal residue" evidence="3">
    <location>
        <position position="1"/>
    </location>
</feature>
<name>A0A382HWG1_9ZZZZ</name>
<feature type="domain" description="Cytochrome C Planctomycete-type" evidence="2">
    <location>
        <begin position="58"/>
        <end position="102"/>
    </location>
</feature>
<protein>
    <recommendedName>
        <fullName evidence="4">DUF1587 domain-containing protein</fullName>
    </recommendedName>
</protein>
<evidence type="ECO:0000259" key="2">
    <source>
        <dbReference type="Pfam" id="PF07635"/>
    </source>
</evidence>
<dbReference type="InterPro" id="IPR013036">
    <property type="entry name" value="DUF1587"/>
</dbReference>
<dbReference type="AlphaFoldDB" id="A0A382HWG1"/>
<dbReference type="Pfam" id="PF07635">
    <property type="entry name" value="PSCyt1"/>
    <property type="match status" value="1"/>
</dbReference>
<evidence type="ECO:0000259" key="1">
    <source>
        <dbReference type="Pfam" id="PF07626"/>
    </source>
</evidence>
<gene>
    <name evidence="3" type="ORF">METZ01_LOCUS243685</name>
</gene>
<sequence length="324" mass="34826">VVRSFDERCCPFWRGVRALCGAAFVGVCGLVGSMVHAASAQPSFETADESRAMLDRYCVSCHNDRLQSGGLALDVVDAARPAANPEIWERVVGKLRSGAMPPGGRPRPSVETYDAVASALEVALDRAAAASPNPGRTNAVHRLNRTEYRNAIRDLLALDIDAGALLPGDETSDTGFDNNAAVLSVSTAQLERYLSAARYITRLAVGLPPTGPGFETFEVPLLLLQDDRQHQDLPLGSRGGTAVRYQFPIDGEYLIKIGLRTNWQDYILGMGTAQQLDVRIDGVLVKRFSVGGEATGRPAPLTFTIAEPGDPSWESYVLNADDAL</sequence>